<protein>
    <recommendedName>
        <fullName evidence="1">Ribosomal RNA methyltransferase FtsJ domain-containing protein</fullName>
    </recommendedName>
</protein>
<dbReference type="Pfam" id="PF01728">
    <property type="entry name" value="FtsJ"/>
    <property type="match status" value="1"/>
</dbReference>
<feature type="domain" description="Ribosomal RNA methyltransferase FtsJ" evidence="1">
    <location>
        <begin position="150"/>
        <end position="242"/>
    </location>
</feature>
<dbReference type="PANTHER" id="PTHR37524">
    <property type="entry name" value="RIBOSOMAL RNA LARGE SUBUNIT METHYLTRANSFERASE M"/>
    <property type="match status" value="1"/>
</dbReference>
<dbReference type="RefSeq" id="WP_422862638.1">
    <property type="nucleotide sequence ID" value="NZ_JAMSKV010000001.1"/>
</dbReference>
<evidence type="ECO:0000313" key="3">
    <source>
        <dbReference type="Proteomes" id="UP001524587"/>
    </source>
</evidence>
<gene>
    <name evidence="2" type="ORF">NFI95_01885</name>
</gene>
<name>A0ABT1W463_9PROT</name>
<dbReference type="InterPro" id="IPR002877">
    <property type="entry name" value="RNA_MeTrfase_FtsJ_dom"/>
</dbReference>
<comment type="caution">
    <text evidence="2">The sequence shown here is derived from an EMBL/GenBank/DDBJ whole genome shotgun (WGS) entry which is preliminary data.</text>
</comment>
<proteinExistence type="predicted"/>
<dbReference type="PANTHER" id="PTHR37524:SF2">
    <property type="entry name" value="RIBOSOMAL RNA METHYLTRANSFERASE FTSJ DOMAIN-CONTAINING PROTEIN"/>
    <property type="match status" value="1"/>
</dbReference>
<sequence length="309" mass="33718">MIGGAYLASEGNEAVLAEELERRGVPIERWHGRLALSSAPPVQAFWSLDTWLAPEVVPIASIADAARALRDRQRNWSNYAVEWTGRSKLIVERLPPVKGAALRFPQAAPAAPLGAWTLLAPDTLLLSTRKTSPFPDGQARFVEDREGPPSRAYLKLWEACARAGEWPQPGDRCADLGATPGGWSWAIAQLGASVIAVDRAPLDPRVLAMPGVGFRQESAFGLAPEALAPPDGPPLDWVFSDIIAYPARLLALVRRWIESGRARRIVWTVKFQDPTDHDAADAFAAIPGGRLLHLSHNKHELTFFWTAPG</sequence>
<reference evidence="2 3" key="1">
    <citation type="submission" date="2022-06" db="EMBL/GenBank/DDBJ databases">
        <title>Endosaccharibacter gen. nov., sp. nov., endophytic bacteria isolated from sugarcane.</title>
        <authorList>
            <person name="Pitiwittayakul N."/>
            <person name="Yukphan P."/>
            <person name="Charoenyingcharoen P."/>
            <person name="Tanasupawat S."/>
        </authorList>
    </citation>
    <scope>NUCLEOTIDE SEQUENCE [LARGE SCALE GENOMIC DNA]</scope>
    <source>
        <strain evidence="2 3">KSS8</strain>
    </source>
</reference>
<dbReference type="InterPro" id="IPR029063">
    <property type="entry name" value="SAM-dependent_MTases_sf"/>
</dbReference>
<dbReference type="Gene3D" id="3.40.50.150">
    <property type="entry name" value="Vaccinia Virus protein VP39"/>
    <property type="match status" value="1"/>
</dbReference>
<dbReference type="EMBL" id="JAMSKV010000001">
    <property type="protein sequence ID" value="MCQ8277200.1"/>
    <property type="molecule type" value="Genomic_DNA"/>
</dbReference>
<evidence type="ECO:0000313" key="2">
    <source>
        <dbReference type="EMBL" id="MCQ8277200.1"/>
    </source>
</evidence>
<accession>A0ABT1W463</accession>
<dbReference type="Proteomes" id="UP001524587">
    <property type="component" value="Unassembled WGS sequence"/>
</dbReference>
<dbReference type="SUPFAM" id="SSF53335">
    <property type="entry name" value="S-adenosyl-L-methionine-dependent methyltransferases"/>
    <property type="match status" value="1"/>
</dbReference>
<organism evidence="2 3">
    <name type="scientific">Endosaccharibacter trunci</name>
    <dbReference type="NCBI Taxonomy" id="2812733"/>
    <lineage>
        <taxon>Bacteria</taxon>
        <taxon>Pseudomonadati</taxon>
        <taxon>Pseudomonadota</taxon>
        <taxon>Alphaproteobacteria</taxon>
        <taxon>Acetobacterales</taxon>
        <taxon>Acetobacteraceae</taxon>
        <taxon>Endosaccharibacter</taxon>
    </lineage>
</organism>
<evidence type="ECO:0000259" key="1">
    <source>
        <dbReference type="Pfam" id="PF01728"/>
    </source>
</evidence>
<keyword evidence="3" id="KW-1185">Reference proteome</keyword>